<dbReference type="GO" id="GO:0020037">
    <property type="term" value="F:heme binding"/>
    <property type="evidence" value="ECO:0007669"/>
    <property type="project" value="InterPro"/>
</dbReference>
<evidence type="ECO:0000256" key="2">
    <source>
        <dbReference type="ARBA" id="ARBA00022964"/>
    </source>
</evidence>
<dbReference type="PROSITE" id="PS50292">
    <property type="entry name" value="PEROXIDASE_3"/>
    <property type="match status" value="1"/>
</dbReference>
<dbReference type="GeneID" id="37271890"/>
<feature type="compositionally biased region" description="Low complexity" evidence="5">
    <location>
        <begin position="1"/>
        <end position="14"/>
    </location>
</feature>
<gene>
    <name evidence="6" type="ORF">FA09DRAFT_340686</name>
</gene>
<dbReference type="GO" id="GO:0006631">
    <property type="term" value="P:fatty acid metabolic process"/>
    <property type="evidence" value="ECO:0007669"/>
    <property type="project" value="UniProtKB-ARBA"/>
</dbReference>
<dbReference type="Proteomes" id="UP000245946">
    <property type="component" value="Unassembled WGS sequence"/>
</dbReference>
<feature type="compositionally biased region" description="Polar residues" evidence="5">
    <location>
        <begin position="44"/>
        <end position="53"/>
    </location>
</feature>
<keyword evidence="4" id="KW-0408">Iron</keyword>
<keyword evidence="3" id="KW-0560">Oxidoreductase</keyword>
<evidence type="ECO:0000256" key="5">
    <source>
        <dbReference type="SAM" id="MobiDB-lite"/>
    </source>
</evidence>
<dbReference type="GO" id="GO:0004601">
    <property type="term" value="F:peroxidase activity"/>
    <property type="evidence" value="ECO:0007669"/>
    <property type="project" value="UniProtKB-KW"/>
</dbReference>
<protein>
    <submittedName>
        <fullName evidence="6">Heme peroxidase</fullName>
    </submittedName>
</protein>
<dbReference type="SUPFAM" id="SSF48113">
    <property type="entry name" value="Heme-dependent peroxidases"/>
    <property type="match status" value="1"/>
</dbReference>
<feature type="compositionally biased region" description="Low complexity" evidence="5">
    <location>
        <begin position="54"/>
        <end position="76"/>
    </location>
</feature>
<dbReference type="InterPro" id="IPR050783">
    <property type="entry name" value="Oxylipin_biosynth_metab"/>
</dbReference>
<keyword evidence="7" id="KW-1185">Reference proteome</keyword>
<evidence type="ECO:0000256" key="3">
    <source>
        <dbReference type="ARBA" id="ARBA00023002"/>
    </source>
</evidence>
<dbReference type="GO" id="GO:0051213">
    <property type="term" value="F:dioxygenase activity"/>
    <property type="evidence" value="ECO:0007669"/>
    <property type="project" value="UniProtKB-KW"/>
</dbReference>
<reference evidence="6 7" key="1">
    <citation type="journal article" date="2018" name="Mol. Biol. Evol.">
        <title>Broad Genomic Sampling Reveals a Smut Pathogenic Ancestry of the Fungal Clade Ustilaginomycotina.</title>
        <authorList>
            <person name="Kijpornyongpan T."/>
            <person name="Mondo S.J."/>
            <person name="Barry K."/>
            <person name="Sandor L."/>
            <person name="Lee J."/>
            <person name="Lipzen A."/>
            <person name="Pangilinan J."/>
            <person name="LaButti K."/>
            <person name="Hainaut M."/>
            <person name="Henrissat B."/>
            <person name="Grigoriev I.V."/>
            <person name="Spatafora J.W."/>
            <person name="Aime M.C."/>
        </authorList>
    </citation>
    <scope>NUCLEOTIDE SEQUENCE [LARGE SCALE GENOMIC DNA]</scope>
    <source>
        <strain evidence="6 7">MCA 4186</strain>
    </source>
</reference>
<organism evidence="6 7">
    <name type="scientific">Tilletiopsis washingtonensis</name>
    <dbReference type="NCBI Taxonomy" id="58919"/>
    <lineage>
        <taxon>Eukaryota</taxon>
        <taxon>Fungi</taxon>
        <taxon>Dikarya</taxon>
        <taxon>Basidiomycota</taxon>
        <taxon>Ustilaginomycotina</taxon>
        <taxon>Exobasidiomycetes</taxon>
        <taxon>Entylomatales</taxon>
        <taxon>Entylomatales incertae sedis</taxon>
        <taxon>Tilletiopsis</taxon>
    </lineage>
</organism>
<dbReference type="PANTHER" id="PTHR11903">
    <property type="entry name" value="PROSTAGLANDIN G/H SYNTHASE"/>
    <property type="match status" value="1"/>
</dbReference>
<dbReference type="GO" id="GO:0046872">
    <property type="term" value="F:metal ion binding"/>
    <property type="evidence" value="ECO:0007669"/>
    <property type="project" value="UniProtKB-KW"/>
</dbReference>
<sequence length="1123" mass="120961">MPAAAPPSAASSTPPQAPSFADALKSIRAMPATAMASSGVPPGGTQTKMRGSTSQPQQPQQSSAPPQQQRPAQQQSNLFSTNSRAYDAQASALLHSGGDMVSAAFSSLRSTVRGGRDIVLDLKALVDIAAQALKGPEPLDDRKLLLEETVALLASTAGTKVSTLIEHQLIDTLYHDLPHPASTLMRAPFRAADGSGNNPFLPDVGKARMPYARSAQRIESYDVLPDPALVFDMLLGRRGDFVPHPTEISSLLFAFATVIIHSIFDTSHDDPQVNNTSSYLDLSPVYGNNEAQLAQIRTKKDGLLFPDAICDGRMALMTPATTSLAILFSRQHNYIASQLKQIDEGQIVSSFTDEAKRDDYLFGTARLVNCASFAQIILRDYIPVILNLTGDQWYLDPAPDIRKVDGSRSDRAGGNHVAADYRWHSAASQEDEAWLEEGFAELFPGKQASEVTPAEFKASYPRLLEKLGKDPKQWQLHSWERDIDGKFDDGTLAETLFSATENVAGAIRARGSPQWLRAVDMMGIDSARAWGVSTLNELRSFLNLKRLESFEEWNPDPDIAAAARALYGHVDKLELLPGMLAEQAKPSMRGSGLCPGHTIGRCILSDAASLIRGDRFLTTDLSSKALTSWGYDYAMTPLKNSTGLVAKLFMNTLPQHSQANSIYTQYPFHVPSKSFKIMADKGTAQQYSYGRPEPAPRVQVAKDPSAIASVLSDPQRFKPMTRTVPGLHGDIPHLVMAEASDARLSPMAAAFSEAVASEASSYLETRTVNLIGTGRHTLYGRNESLLDVLAVTGPALTYVAAELLGLPVRGSHIPAGMVNRAPSETELFSGCIDTYGRIQASHGLSPGQVELFSAAKSVAMHTVISARIFSVATPGISQLLPLMEIGAGLLGADAHLFNPAHMARKLIGALLASGMSHDAAAHQLHALLLTIVGAGSLAAALVLDFYLEEENSRHLTRLHELAVSPWDAGLKREFTGYLLEALRLSPVQATMPLVATEAAGLNDGNLRLRFDRGDVLLLPLSQVGQDEGIDVQPRRAIDSYRLCGLGANALVPMTILPALLKPIFALKGLRRAPGSTGRFPSSTTEQGARTYFHGGKPSAVPQSLHVLYATDATPRLHGNGRVV</sequence>
<accession>A0A316Z598</accession>
<evidence type="ECO:0000313" key="6">
    <source>
        <dbReference type="EMBL" id="PWN96132.1"/>
    </source>
</evidence>
<dbReference type="AlphaFoldDB" id="A0A316Z598"/>
<dbReference type="InterPro" id="IPR010255">
    <property type="entry name" value="Haem_peroxidase_sf"/>
</dbReference>
<dbReference type="Gene3D" id="1.10.640.10">
    <property type="entry name" value="Haem peroxidase domain superfamily, animal type"/>
    <property type="match status" value="1"/>
</dbReference>
<dbReference type="PANTHER" id="PTHR11903:SF37">
    <property type="entry name" value="PSI-PRODUCING OXYGENASE A"/>
    <property type="match status" value="1"/>
</dbReference>
<dbReference type="Pfam" id="PF03098">
    <property type="entry name" value="An_peroxidase"/>
    <property type="match status" value="1"/>
</dbReference>
<dbReference type="RefSeq" id="XP_025596411.1">
    <property type="nucleotide sequence ID" value="XM_025744346.1"/>
</dbReference>
<keyword evidence="1" id="KW-0479">Metal-binding</keyword>
<name>A0A316Z598_9BASI</name>
<dbReference type="InterPro" id="IPR019791">
    <property type="entry name" value="Haem_peroxidase_animal"/>
</dbReference>
<keyword evidence="2" id="KW-0223">Dioxygenase</keyword>
<dbReference type="OrthoDB" id="823504at2759"/>
<dbReference type="GO" id="GO:0006979">
    <property type="term" value="P:response to oxidative stress"/>
    <property type="evidence" value="ECO:0007669"/>
    <property type="project" value="InterPro"/>
</dbReference>
<keyword evidence="6" id="KW-0575">Peroxidase</keyword>
<evidence type="ECO:0000256" key="4">
    <source>
        <dbReference type="ARBA" id="ARBA00023004"/>
    </source>
</evidence>
<dbReference type="InterPro" id="IPR037120">
    <property type="entry name" value="Haem_peroxidase_sf_animal"/>
</dbReference>
<evidence type="ECO:0000256" key="1">
    <source>
        <dbReference type="ARBA" id="ARBA00022723"/>
    </source>
</evidence>
<evidence type="ECO:0000313" key="7">
    <source>
        <dbReference type="Proteomes" id="UP000245946"/>
    </source>
</evidence>
<proteinExistence type="predicted"/>
<dbReference type="STRING" id="58919.A0A316Z598"/>
<feature type="region of interest" description="Disordered" evidence="5">
    <location>
        <begin position="1"/>
        <end position="78"/>
    </location>
</feature>
<dbReference type="EMBL" id="KZ819301">
    <property type="protein sequence ID" value="PWN96132.1"/>
    <property type="molecule type" value="Genomic_DNA"/>
</dbReference>